<dbReference type="InterPro" id="IPR001128">
    <property type="entry name" value="Cyt_P450"/>
</dbReference>
<dbReference type="PANTHER" id="PTHR24305:SF77">
    <property type="entry name" value="CYTOCHROME P450 MONOOXYGENASE"/>
    <property type="match status" value="1"/>
</dbReference>
<keyword evidence="4" id="KW-0479">Metal-binding</keyword>
<dbReference type="CDD" id="cd11060">
    <property type="entry name" value="CYP57A1-like"/>
    <property type="match status" value="1"/>
</dbReference>
<organism evidence="8 9">
    <name type="scientific">Apiospora rasikravindrae</name>
    <dbReference type="NCBI Taxonomy" id="990691"/>
    <lineage>
        <taxon>Eukaryota</taxon>
        <taxon>Fungi</taxon>
        <taxon>Dikarya</taxon>
        <taxon>Ascomycota</taxon>
        <taxon>Pezizomycotina</taxon>
        <taxon>Sordariomycetes</taxon>
        <taxon>Xylariomycetidae</taxon>
        <taxon>Amphisphaeriales</taxon>
        <taxon>Apiosporaceae</taxon>
        <taxon>Apiospora</taxon>
    </lineage>
</organism>
<comment type="cofactor">
    <cofactor evidence="1">
        <name>heme</name>
        <dbReference type="ChEBI" id="CHEBI:30413"/>
    </cofactor>
</comment>
<dbReference type="InterPro" id="IPR002401">
    <property type="entry name" value="Cyt_P450_E_grp-I"/>
</dbReference>
<keyword evidence="7" id="KW-0503">Monooxygenase</keyword>
<comment type="similarity">
    <text evidence="2">Belongs to the cytochrome P450 family.</text>
</comment>
<dbReference type="Pfam" id="PF00067">
    <property type="entry name" value="p450"/>
    <property type="match status" value="1"/>
</dbReference>
<keyword evidence="9" id="KW-1185">Reference proteome</keyword>
<evidence type="ECO:0000256" key="1">
    <source>
        <dbReference type="ARBA" id="ARBA00001971"/>
    </source>
</evidence>
<dbReference type="InterPro" id="IPR050121">
    <property type="entry name" value="Cytochrome_P450_monoxygenase"/>
</dbReference>
<name>A0ABR1TZ56_9PEZI</name>
<evidence type="ECO:0000256" key="7">
    <source>
        <dbReference type="ARBA" id="ARBA00023033"/>
    </source>
</evidence>
<evidence type="ECO:0000256" key="4">
    <source>
        <dbReference type="ARBA" id="ARBA00022723"/>
    </source>
</evidence>
<evidence type="ECO:0000256" key="5">
    <source>
        <dbReference type="ARBA" id="ARBA00023002"/>
    </source>
</evidence>
<dbReference type="PANTHER" id="PTHR24305">
    <property type="entry name" value="CYTOCHROME P450"/>
    <property type="match status" value="1"/>
</dbReference>
<keyword evidence="5" id="KW-0560">Oxidoreductase</keyword>
<proteinExistence type="inferred from homology"/>
<evidence type="ECO:0000313" key="8">
    <source>
        <dbReference type="EMBL" id="KAK8051931.1"/>
    </source>
</evidence>
<evidence type="ECO:0000256" key="3">
    <source>
        <dbReference type="ARBA" id="ARBA00022617"/>
    </source>
</evidence>
<evidence type="ECO:0000256" key="6">
    <source>
        <dbReference type="ARBA" id="ARBA00023004"/>
    </source>
</evidence>
<reference evidence="8 9" key="1">
    <citation type="submission" date="2023-01" db="EMBL/GenBank/DDBJ databases">
        <title>Analysis of 21 Apiospora genomes using comparative genomics revels a genus with tremendous synthesis potential of carbohydrate active enzymes and secondary metabolites.</title>
        <authorList>
            <person name="Sorensen T."/>
        </authorList>
    </citation>
    <scope>NUCLEOTIDE SEQUENCE [LARGE SCALE GENOMIC DNA]</scope>
    <source>
        <strain evidence="8 9">CBS 33761</strain>
    </source>
</reference>
<dbReference type="PRINTS" id="PR00385">
    <property type="entry name" value="P450"/>
</dbReference>
<dbReference type="SUPFAM" id="SSF48264">
    <property type="entry name" value="Cytochrome P450"/>
    <property type="match status" value="1"/>
</dbReference>
<protein>
    <submittedName>
        <fullName evidence="8">Cytochrome P450</fullName>
    </submittedName>
</protein>
<dbReference type="Gene3D" id="1.10.630.10">
    <property type="entry name" value="Cytochrome P450"/>
    <property type="match status" value="1"/>
</dbReference>
<keyword evidence="6" id="KW-0408">Iron</keyword>
<evidence type="ECO:0000313" key="9">
    <source>
        <dbReference type="Proteomes" id="UP001444661"/>
    </source>
</evidence>
<dbReference type="Proteomes" id="UP001444661">
    <property type="component" value="Unassembled WGS sequence"/>
</dbReference>
<dbReference type="EMBL" id="JAQQWK010000002">
    <property type="protein sequence ID" value="KAK8051931.1"/>
    <property type="molecule type" value="Genomic_DNA"/>
</dbReference>
<dbReference type="PRINTS" id="PR00463">
    <property type="entry name" value="EP450I"/>
</dbReference>
<evidence type="ECO:0000256" key="2">
    <source>
        <dbReference type="ARBA" id="ARBA00010617"/>
    </source>
</evidence>
<dbReference type="InterPro" id="IPR036396">
    <property type="entry name" value="Cyt_P450_sf"/>
</dbReference>
<keyword evidence="3" id="KW-0349">Heme</keyword>
<comment type="caution">
    <text evidence="8">The sequence shown here is derived from an EMBL/GenBank/DDBJ whole genome shotgun (WGS) entry which is preliminary data.</text>
</comment>
<sequence length="506" mass="56390">MVMDYSAHIWLLVGVVFSFWLVSTAVSWRQLRHVPGPFFASVSCLWTPYKIFRGGGADHLHLRKYGSVVRTGPNQVVIDDPQAFRQLNGARSLAHRDTWYSMSKLDPEQDATFSSLEIGPHDRLKAKAAPGYSGRDGGVDFEAAVDRTIKYFIDAIRQRHLSSSSTKGGGGDDDDDLVEVDFAHLVRYFTLDLITDVGYGQRFGFLDGKDDEYRYTHGVEQFEAVTPMLAEIPPLRHLLAAPIVAPLLAPKPEDKYGMGRVAGIARTIIRRRFADDAKDRGDMIGAFMRSGMSQKETLAESFVQILAGSDTTAVVIRTTMLHIMTAPLVYQRLKCDIEAAGVDKSSPISNEQAKSLPYFQAVMWEGFRMGPPLLYGLFKVLPPGGATLCGVPLPGGTSVGANNIAMMRRTDIFGRDAHLFRPERFLECDEEARKERVRTVELLFGFGRWQCAGKNLAMIELNKIYFELLRAFDFQIVNPGKAWEVKSTTVSIQSKMWVKITDASDG</sequence>
<accession>A0ABR1TZ56</accession>
<gene>
    <name evidence="8" type="ORF">PG993_003316</name>
</gene>